<dbReference type="EMBL" id="JABXXO010000006">
    <property type="protein sequence ID" value="KAF7776849.1"/>
    <property type="molecule type" value="Genomic_DNA"/>
</dbReference>
<keyword evidence="1" id="KW-0677">Repeat</keyword>
<dbReference type="PANTHER" id="PTHR10039:SF5">
    <property type="entry name" value="NACHT DOMAIN-CONTAINING PROTEIN"/>
    <property type="match status" value="1"/>
</dbReference>
<dbReference type="SUPFAM" id="SSF52540">
    <property type="entry name" value="P-loop containing nucleoside triphosphate hydrolases"/>
    <property type="match status" value="1"/>
</dbReference>
<organism evidence="3 4">
    <name type="scientific">Agaricus bisporus var. burnettii</name>
    <dbReference type="NCBI Taxonomy" id="192524"/>
    <lineage>
        <taxon>Eukaryota</taxon>
        <taxon>Fungi</taxon>
        <taxon>Dikarya</taxon>
        <taxon>Basidiomycota</taxon>
        <taxon>Agaricomycotina</taxon>
        <taxon>Agaricomycetes</taxon>
        <taxon>Agaricomycetidae</taxon>
        <taxon>Agaricales</taxon>
        <taxon>Agaricineae</taxon>
        <taxon>Agaricaceae</taxon>
        <taxon>Agaricus</taxon>
    </lineage>
</organism>
<dbReference type="Pfam" id="PF24883">
    <property type="entry name" value="NPHP3_N"/>
    <property type="match status" value="1"/>
</dbReference>
<dbReference type="InterPro" id="IPR027417">
    <property type="entry name" value="P-loop_NTPase"/>
</dbReference>
<dbReference type="Gene3D" id="3.40.50.300">
    <property type="entry name" value="P-loop containing nucleotide triphosphate hydrolases"/>
    <property type="match status" value="1"/>
</dbReference>
<dbReference type="InterPro" id="IPR007111">
    <property type="entry name" value="NACHT_NTPase"/>
</dbReference>
<dbReference type="PROSITE" id="PS50837">
    <property type="entry name" value="NACHT"/>
    <property type="match status" value="1"/>
</dbReference>
<evidence type="ECO:0000256" key="1">
    <source>
        <dbReference type="ARBA" id="ARBA00022737"/>
    </source>
</evidence>
<gene>
    <name evidence="3" type="ORF">Agabi119p4_5242</name>
</gene>
<protein>
    <recommendedName>
        <fullName evidence="2">NACHT domain-containing protein</fullName>
    </recommendedName>
</protein>
<reference evidence="3 4" key="1">
    <citation type="journal article" name="Sci. Rep.">
        <title>Telomere-to-telomere assembled and centromere annotated genomes of the two main subspecies of the button mushroom Agaricus bisporus reveal especially polymorphic chromosome ends.</title>
        <authorList>
            <person name="Sonnenberg A.S.M."/>
            <person name="Sedaghat-Telgerd N."/>
            <person name="Lavrijssen B."/>
            <person name="Ohm R.A."/>
            <person name="Hendrickx P.M."/>
            <person name="Scholtmeijer K."/>
            <person name="Baars J.J.P."/>
            <person name="van Peer A."/>
        </authorList>
    </citation>
    <scope>NUCLEOTIDE SEQUENCE [LARGE SCALE GENOMIC DNA]</scope>
    <source>
        <strain evidence="3 4">H119_p4</strain>
    </source>
</reference>
<dbReference type="AlphaFoldDB" id="A0A8H7KHQ6"/>
<dbReference type="Proteomes" id="UP000629468">
    <property type="component" value="Unassembled WGS sequence"/>
</dbReference>
<dbReference type="InterPro" id="IPR056884">
    <property type="entry name" value="NPHP3-like_N"/>
</dbReference>
<accession>A0A8H7KHQ6</accession>
<feature type="domain" description="NACHT" evidence="2">
    <location>
        <begin position="122"/>
        <end position="269"/>
    </location>
</feature>
<proteinExistence type="predicted"/>
<evidence type="ECO:0000313" key="3">
    <source>
        <dbReference type="EMBL" id="KAF7776849.1"/>
    </source>
</evidence>
<comment type="caution">
    <text evidence="3">The sequence shown here is derived from an EMBL/GenBank/DDBJ whole genome shotgun (WGS) entry which is preliminary data.</text>
</comment>
<evidence type="ECO:0000313" key="4">
    <source>
        <dbReference type="Proteomes" id="UP000629468"/>
    </source>
</evidence>
<name>A0A8H7KHQ6_AGABI</name>
<sequence length="743" mass="85085">MSGKSSPGQKRSISSRISQFKKHVSSVFSRSAFVPPPSSPDSRYPNQGIFSQAHHFVINCPVFNDNNTTVDNFMKELLQATIIGAEFDSSDRDPPPRCHPGTRLAIIQRCLDFIAEGSDEEKLRWVVGPAGVGKSAVMQIVAEKTPDDVIFASVFLSVNGRQDGTKTVVTIAYQLAVKCASYRQFIQNEISRDPSLLRKSLSVHFKRFIVEPFIHQRLFNPSNRFLVIIDGLDECDNLLTQQELLGLISDFCIRYPTSPIVWIVSSRPDPHITSFFEEAEVQPVYSKEEMEIDSDEACEDVQRFLRDELKKIQLAFPCLRRKREWPSELEFTQIATAAGGLFAYASTVIRYIGDPLYRNPTTHLHYVLGLIDAVGKDDMLRRGHPMAQLDALYTRILSNVPDDVMIHTRRLLILSSSLDWQWRNFRLQCNRLGLTEDAAYSALCHLRAVMKVPEPDKADEERLEYYHKSFADFLFEVKRSGFSDNVEDEFKQLSSQISCRIVEEVPDDCDRLASGQRTKCGGGYIKGGSGLCDNISLSWPGDERFQTTDGRLRLELYSQAMLDMSIRFISGNNLYGIARLCTRHIELQFMSPIAVDIELSASWNPSCKHGKRELHNLEHRQSWKTRFRRPVHDDANNVNNADTEHNSKTEENLKTEDDIDIPRFDIVAGKEYHHEYFSFRDECDYCSRRLARHLINNLDRRATIFADSTEMCYVEFSFVDPDDGVSEWRYRLFHSGRPTCIDT</sequence>
<evidence type="ECO:0000259" key="2">
    <source>
        <dbReference type="PROSITE" id="PS50837"/>
    </source>
</evidence>
<dbReference type="PANTHER" id="PTHR10039">
    <property type="entry name" value="AMELOGENIN"/>
    <property type="match status" value="1"/>
</dbReference>